<feature type="region of interest" description="Disordered" evidence="1">
    <location>
        <begin position="1"/>
        <end position="69"/>
    </location>
</feature>
<dbReference type="EMBL" id="JBHMBW010000017">
    <property type="protein sequence ID" value="MFB9625513.1"/>
    <property type="molecule type" value="Genomic_DNA"/>
</dbReference>
<organism evidence="2 3">
    <name type="scientific">Nonomuraea helvata</name>
    <dbReference type="NCBI Taxonomy" id="37484"/>
    <lineage>
        <taxon>Bacteria</taxon>
        <taxon>Bacillati</taxon>
        <taxon>Actinomycetota</taxon>
        <taxon>Actinomycetes</taxon>
        <taxon>Streptosporangiales</taxon>
        <taxon>Streptosporangiaceae</taxon>
        <taxon>Nonomuraea</taxon>
    </lineage>
</organism>
<comment type="caution">
    <text evidence="2">The sequence shown here is derived from an EMBL/GenBank/DDBJ whole genome shotgun (WGS) entry which is preliminary data.</text>
</comment>
<feature type="compositionally biased region" description="Acidic residues" evidence="1">
    <location>
        <begin position="43"/>
        <end position="59"/>
    </location>
</feature>
<proteinExistence type="predicted"/>
<evidence type="ECO:0000313" key="2">
    <source>
        <dbReference type="EMBL" id="MFB9625513.1"/>
    </source>
</evidence>
<evidence type="ECO:0000313" key="3">
    <source>
        <dbReference type="Proteomes" id="UP001589532"/>
    </source>
</evidence>
<name>A0ABV5S1K0_9ACTN</name>
<accession>A0ABV5S1K0</accession>
<evidence type="ECO:0000256" key="1">
    <source>
        <dbReference type="SAM" id="MobiDB-lite"/>
    </source>
</evidence>
<gene>
    <name evidence="2" type="ORF">ACFFSA_20710</name>
</gene>
<dbReference type="RefSeq" id="WP_344994480.1">
    <property type="nucleotide sequence ID" value="NZ_BAAAXV010000008.1"/>
</dbReference>
<keyword evidence="3" id="KW-1185">Reference proteome</keyword>
<reference evidence="2 3" key="1">
    <citation type="submission" date="2024-09" db="EMBL/GenBank/DDBJ databases">
        <authorList>
            <person name="Sun Q."/>
            <person name="Mori K."/>
        </authorList>
    </citation>
    <scope>NUCLEOTIDE SEQUENCE [LARGE SCALE GENOMIC DNA]</scope>
    <source>
        <strain evidence="2 3">JCM 3143</strain>
    </source>
</reference>
<dbReference type="Proteomes" id="UP001589532">
    <property type="component" value="Unassembled WGS sequence"/>
</dbReference>
<protein>
    <submittedName>
        <fullName evidence="2">Uncharacterized protein</fullName>
    </submittedName>
</protein>
<sequence>MTDKSDELPEAVRGIDGESDLVAERSCASTPKSRRPVPANPPEEWEEPEPEEEPDEDEDVTRPDAGPTG</sequence>